<dbReference type="InterPro" id="IPR028082">
    <property type="entry name" value="Peripla_BP_I"/>
</dbReference>
<keyword evidence="2 3" id="KW-0732">Signal</keyword>
<comment type="caution">
    <text evidence="5">The sequence shown here is derived from an EMBL/GenBank/DDBJ whole genome shotgun (WGS) entry which is preliminary data.</text>
</comment>
<organism evidence="5 6">
    <name type="scientific">Rubrivivax gelatinosus</name>
    <name type="common">Rhodocyclus gelatinosus</name>
    <name type="synonym">Rhodopseudomonas gelatinosa</name>
    <dbReference type="NCBI Taxonomy" id="28068"/>
    <lineage>
        <taxon>Bacteria</taxon>
        <taxon>Pseudomonadati</taxon>
        <taxon>Pseudomonadota</taxon>
        <taxon>Betaproteobacteria</taxon>
        <taxon>Burkholderiales</taxon>
        <taxon>Sphaerotilaceae</taxon>
        <taxon>Rubrivivax</taxon>
    </lineage>
</organism>
<gene>
    <name evidence="5" type="ORF">CKO43_03295</name>
</gene>
<dbReference type="SUPFAM" id="SSF53822">
    <property type="entry name" value="Periplasmic binding protein-like I"/>
    <property type="match status" value="1"/>
</dbReference>
<protein>
    <submittedName>
        <fullName evidence="5">Amino acid ABC transporter substrate-binding protein</fullName>
    </submittedName>
</protein>
<evidence type="ECO:0000256" key="2">
    <source>
        <dbReference type="ARBA" id="ARBA00022729"/>
    </source>
</evidence>
<dbReference type="PANTHER" id="PTHR47235:SF1">
    <property type="entry name" value="BLR6548 PROTEIN"/>
    <property type="match status" value="1"/>
</dbReference>
<feature type="domain" description="Leucine-binding protein" evidence="4">
    <location>
        <begin position="25"/>
        <end position="354"/>
    </location>
</feature>
<feature type="chain" id="PRO_5045797347" evidence="3">
    <location>
        <begin position="24"/>
        <end position="371"/>
    </location>
</feature>
<reference evidence="5" key="1">
    <citation type="submission" date="2017-08" db="EMBL/GenBank/DDBJ databases">
        <authorList>
            <person name="Imhoff J.F."/>
            <person name="Rahn T."/>
            <person name="Kuenzel S."/>
            <person name="Neulinger S.C."/>
        </authorList>
    </citation>
    <scope>NUCLEOTIDE SEQUENCE</scope>
    <source>
        <strain evidence="5">IM 151</strain>
    </source>
</reference>
<reference evidence="5" key="2">
    <citation type="journal article" date="2020" name="Microorganisms">
        <title>Osmotic Adaptation and Compatible Solute Biosynthesis of Phototrophic Bacteria as Revealed from Genome Analyses.</title>
        <authorList>
            <person name="Imhoff J.F."/>
            <person name="Rahn T."/>
            <person name="Kunzel S."/>
            <person name="Keller A."/>
            <person name="Neulinger S.C."/>
        </authorList>
    </citation>
    <scope>NUCLEOTIDE SEQUENCE</scope>
    <source>
        <strain evidence="5">IM 151</strain>
    </source>
</reference>
<dbReference type="PANTHER" id="PTHR47235">
    <property type="entry name" value="BLR6548 PROTEIN"/>
    <property type="match status" value="1"/>
</dbReference>
<dbReference type="Gene3D" id="3.40.50.2300">
    <property type="match status" value="2"/>
</dbReference>
<evidence type="ECO:0000313" key="6">
    <source>
        <dbReference type="Proteomes" id="UP001041814"/>
    </source>
</evidence>
<feature type="signal peptide" evidence="3">
    <location>
        <begin position="1"/>
        <end position="23"/>
    </location>
</feature>
<dbReference type="CDD" id="cd06326">
    <property type="entry name" value="PBP1_ABC_ligand_binding-like"/>
    <property type="match status" value="1"/>
</dbReference>
<evidence type="ECO:0000256" key="1">
    <source>
        <dbReference type="ARBA" id="ARBA00010062"/>
    </source>
</evidence>
<dbReference type="Proteomes" id="UP001041814">
    <property type="component" value="Unassembled WGS sequence"/>
</dbReference>
<proteinExistence type="inferred from homology"/>
<dbReference type="EMBL" id="NRRU01000007">
    <property type="protein sequence ID" value="MBK1711804.1"/>
    <property type="molecule type" value="Genomic_DNA"/>
</dbReference>
<dbReference type="Pfam" id="PF13458">
    <property type="entry name" value="Peripla_BP_6"/>
    <property type="match status" value="1"/>
</dbReference>
<keyword evidence="6" id="KW-1185">Reference proteome</keyword>
<accession>A0ABS1DP72</accession>
<sequence length="371" mass="39375">MRELRRCAAVLFLGVLTSLGASAQILIGQTTALTGPAASSVKETVDGAKLWFNRVNATGGIYGRRIELISLDDHASAEQAAANALQLITGRQVVALFMTRGTPHTEAVRPLLARYEVPLVGPLTGAALFHNPVDPWIFNVRAPYQREAEKLVQQLATVGMSRIGLAVSDDAFGEDTKAGALRGLEAAKLKPLFVEVFNRAKPSFAGLAQKAKAGEAQAILFFGAPEIVAEGTRQVRAAGSNAQIGTLSNNASAGFVKDMGANAAGTIVTQVFPNERSRGTPMVREAIELARAAGIHELTPAMLEGYASAKVLVEGLRRTGSTLTRPGLRQALEGLQRLDIGGLELGYSANDHTGFDYVEVSIISSDGRFRR</sequence>
<dbReference type="RefSeq" id="WP_200228958.1">
    <property type="nucleotide sequence ID" value="NZ_NRRT01000026.1"/>
</dbReference>
<evidence type="ECO:0000313" key="5">
    <source>
        <dbReference type="EMBL" id="MBK1711804.1"/>
    </source>
</evidence>
<name>A0ABS1DP72_RUBGE</name>
<evidence type="ECO:0000256" key="3">
    <source>
        <dbReference type="SAM" id="SignalP"/>
    </source>
</evidence>
<evidence type="ECO:0000259" key="4">
    <source>
        <dbReference type="Pfam" id="PF13458"/>
    </source>
</evidence>
<comment type="similarity">
    <text evidence="1">Belongs to the leucine-binding protein family.</text>
</comment>
<dbReference type="InterPro" id="IPR028081">
    <property type="entry name" value="Leu-bd"/>
</dbReference>